<dbReference type="SUPFAM" id="SSF53335">
    <property type="entry name" value="S-adenosyl-L-methionine-dependent methyltransferases"/>
    <property type="match status" value="1"/>
</dbReference>
<accession>A0ABN6ER04</accession>
<protein>
    <recommendedName>
        <fullName evidence="3">Methyltransferase domain-containing protein</fullName>
    </recommendedName>
</protein>
<evidence type="ECO:0000313" key="2">
    <source>
        <dbReference type="Proteomes" id="UP001053296"/>
    </source>
</evidence>
<keyword evidence="2" id="KW-1185">Reference proteome</keyword>
<dbReference type="EMBL" id="AP024485">
    <property type="protein sequence ID" value="BCS87506.1"/>
    <property type="molecule type" value="Genomic_DNA"/>
</dbReference>
<gene>
    <name evidence="1" type="ORF">PSDVSF_07480</name>
</gene>
<evidence type="ECO:0000313" key="1">
    <source>
        <dbReference type="EMBL" id="BCS87506.1"/>
    </source>
</evidence>
<organism evidence="1 2">
    <name type="scientific">Pseudodesulfovibrio sediminis</name>
    <dbReference type="NCBI Taxonomy" id="2810563"/>
    <lineage>
        <taxon>Bacteria</taxon>
        <taxon>Pseudomonadati</taxon>
        <taxon>Thermodesulfobacteriota</taxon>
        <taxon>Desulfovibrionia</taxon>
        <taxon>Desulfovibrionales</taxon>
        <taxon>Desulfovibrionaceae</taxon>
    </lineage>
</organism>
<sequence>MAYKTLTTEVAARIFADDEGLVAELCNDVLESHCFDYVTLSGTERDEAIVSILKGLKREMVASGSHRAQDWEKGWGENLAKFSEEQDIKNLTPGYFSRVENRTVFRLDGDLVASVAPELIYNICELHRTWFMTRYLSDFDTVFEFGCGTGWNLTRFNELRPGKQLFGLDWAQSSVDLVNKLGEQDSINLTGHRFNFFEPDYSLDVPENSVMFTLTALEQVGDDFESFLEFLLEKKFARCVHAEPIKEFYDEDDLLDNLGLQYHNKRNYLGPFLTALRRLEDEGRIVIERADRVRFGNLFNESLSTIVWSPQ</sequence>
<dbReference type="RefSeq" id="WP_229593835.1">
    <property type="nucleotide sequence ID" value="NZ_AP024485.1"/>
</dbReference>
<reference evidence="1" key="1">
    <citation type="journal article" date="2022" name="Arch. Microbiol.">
        <title>Pseudodesulfovibrio sediminis sp. nov., a mesophilic and neutrophilic sulfate-reducing bacterium isolated from sediment of a brackish lake.</title>
        <authorList>
            <person name="Takahashi A."/>
            <person name="Kojima H."/>
            <person name="Watanabe M."/>
            <person name="Fukui M."/>
        </authorList>
    </citation>
    <scope>NUCLEOTIDE SEQUENCE</scope>
    <source>
        <strain evidence="1">SF6</strain>
    </source>
</reference>
<name>A0ABN6ER04_9BACT</name>
<evidence type="ECO:0008006" key="3">
    <source>
        <dbReference type="Google" id="ProtNLM"/>
    </source>
</evidence>
<proteinExistence type="predicted"/>
<dbReference type="InterPro" id="IPR029063">
    <property type="entry name" value="SAM-dependent_MTases_sf"/>
</dbReference>
<dbReference type="Gene3D" id="3.40.50.150">
    <property type="entry name" value="Vaccinia Virus protein VP39"/>
    <property type="match status" value="1"/>
</dbReference>
<dbReference type="Proteomes" id="UP001053296">
    <property type="component" value="Chromosome"/>
</dbReference>